<evidence type="ECO:0000256" key="1">
    <source>
        <dbReference type="SAM" id="SignalP"/>
    </source>
</evidence>
<evidence type="ECO:0008006" key="4">
    <source>
        <dbReference type="Google" id="ProtNLM"/>
    </source>
</evidence>
<keyword evidence="1" id="KW-0732">Signal</keyword>
<evidence type="ECO:0000313" key="2">
    <source>
        <dbReference type="EMBL" id="UNH30017.1"/>
    </source>
</evidence>
<proteinExistence type="predicted"/>
<name>A0A9Q8V3A1_9GAMM</name>
<dbReference type="Proteomes" id="UP000829116">
    <property type="component" value="Chromosome"/>
</dbReference>
<protein>
    <recommendedName>
        <fullName evidence="4">Pilus assembly protein</fullName>
    </recommendedName>
</protein>
<accession>A0A9Q8V3A1</accession>
<dbReference type="GeneID" id="79717999"/>
<gene>
    <name evidence="2" type="ORF">MNY72_11745</name>
</gene>
<dbReference type="EMBL" id="CP093245">
    <property type="protein sequence ID" value="UNH30017.1"/>
    <property type="molecule type" value="Genomic_DNA"/>
</dbReference>
<dbReference type="RefSeq" id="WP_241500959.1">
    <property type="nucleotide sequence ID" value="NZ_CAWQWL010000001.1"/>
</dbReference>
<dbReference type="AlphaFoldDB" id="A0A9Q8V3A1"/>
<organism evidence="2 3">
    <name type="scientific">Moellerella wisconsensis</name>
    <dbReference type="NCBI Taxonomy" id="158849"/>
    <lineage>
        <taxon>Bacteria</taxon>
        <taxon>Pseudomonadati</taxon>
        <taxon>Pseudomonadota</taxon>
        <taxon>Gammaproteobacteria</taxon>
        <taxon>Enterobacterales</taxon>
        <taxon>Morganellaceae</taxon>
        <taxon>Moellerella</taxon>
    </lineage>
</organism>
<feature type="chain" id="PRO_5040235290" description="Pilus assembly protein" evidence="1">
    <location>
        <begin position="20"/>
        <end position="132"/>
    </location>
</feature>
<evidence type="ECO:0000313" key="3">
    <source>
        <dbReference type="Proteomes" id="UP000829116"/>
    </source>
</evidence>
<reference evidence="2" key="1">
    <citation type="submission" date="2022-03" db="EMBL/GenBank/DDBJ databases">
        <title>ESBL-producing Moellerella wisconsensis and Escherichia marmotae isolated from wild game meat.</title>
        <authorList>
            <person name="Biggel M."/>
        </authorList>
    </citation>
    <scope>NUCLEOTIDE SEQUENCE</scope>
    <source>
        <strain evidence="2">W51</strain>
    </source>
</reference>
<feature type="signal peptide" evidence="1">
    <location>
        <begin position="1"/>
        <end position="19"/>
    </location>
</feature>
<sequence>MKHFYLGFYFLFISFSSMATQYEENNYFPSHDTTSAMKMNELSGKLNFKISLMYSPCVILANEYIGDFFFIKLDKCLFNDNYMKIPLQAKAKVFEGDQPIMTSHKLFSGRNDVYLQTKQIKGKSVIMELDYD</sequence>